<dbReference type="SUPFAM" id="SSF51735">
    <property type="entry name" value="NAD(P)-binding Rossmann-fold domains"/>
    <property type="match status" value="1"/>
</dbReference>
<dbReference type="GO" id="GO:0003677">
    <property type="term" value="F:DNA binding"/>
    <property type="evidence" value="ECO:0007669"/>
    <property type="project" value="UniProtKB-KW"/>
</dbReference>
<keyword evidence="8" id="KW-0238">DNA-binding</keyword>
<dbReference type="SUPFAM" id="SSF101936">
    <property type="entry name" value="DNA-binding pseudobarrel domain"/>
    <property type="match status" value="1"/>
</dbReference>
<evidence type="ECO:0000256" key="7">
    <source>
        <dbReference type="ARBA" id="ARBA00023027"/>
    </source>
</evidence>
<sequence length="364" mass="40474">AEPETDEVYAQITLHSEADQSEPTSPYPSPSEQPKQTVHSFCKILAASDTSTHGGFSVLRKHANECLPQLWGFDYSQLFGLGDLGRKEKSTSKTFAYNRLEYFCDFQKISCRGCFCFPELCDCQGTIRNPDEIPWGETGADFVVETTEVFTDKEKVAAHLKVQEPNMLSRTKQLFLKSLNDSQMILFTGSRTNTCCKKLLQLTGMTFRVPTVDVSVLDLTASLEKAATYQQIKDAIKKKFEGKLKGILGSTEDDVVSTDFIGDSSKTNTDQCNVGMATKYVGCVGQVCSGWLGLETKCCCPEFWLFARARSLSLERDVVLVLRSSRGLVARARVCVWVGPVALHSWLERAFLRSSVSLVSDLRV</sequence>
<reference evidence="14 15" key="2">
    <citation type="submission" date="2020-07" db="EMBL/GenBank/DDBJ databases">
        <title>Genome assembly of wild tea tree DASZ reveals pedigree and selection history of tea varieties.</title>
        <authorList>
            <person name="Zhang W."/>
        </authorList>
    </citation>
    <scope>NUCLEOTIDE SEQUENCE [LARGE SCALE GENOMIC DNA]</scope>
    <source>
        <strain evidence="15">cv. G240</strain>
        <tissue evidence="14">Leaf</tissue>
    </source>
</reference>
<keyword evidence="7" id="KW-0520">NAD</keyword>
<dbReference type="Gene3D" id="3.40.50.720">
    <property type="entry name" value="NAD(P)-binding Rossmann-like Domain"/>
    <property type="match status" value="1"/>
</dbReference>
<evidence type="ECO:0000256" key="2">
    <source>
        <dbReference type="ARBA" id="ARBA00004869"/>
    </source>
</evidence>
<evidence type="ECO:0000256" key="4">
    <source>
        <dbReference type="ARBA" id="ARBA00013119"/>
    </source>
</evidence>
<dbReference type="Gene3D" id="2.40.330.10">
    <property type="entry name" value="DNA-binding pseudobarrel domain"/>
    <property type="match status" value="1"/>
</dbReference>
<gene>
    <name evidence="14" type="ORF">HYC85_007781</name>
</gene>
<dbReference type="PANTHER" id="PTHR10836:SF112">
    <property type="entry name" value="GLYCERALDEHYDE-3-PHOSPHATE DEHYDROGENASE GAPC1, CYTOSOLIC-RELATED"/>
    <property type="match status" value="1"/>
</dbReference>
<dbReference type="GO" id="GO:0005829">
    <property type="term" value="C:cytosol"/>
    <property type="evidence" value="ECO:0007669"/>
    <property type="project" value="TreeGrafter"/>
</dbReference>
<comment type="similarity">
    <text evidence="3">Belongs to the glyceraldehyde-3-phosphate dehydrogenase family.</text>
</comment>
<comment type="caution">
    <text evidence="14">The sequence shown here is derived from an EMBL/GenBank/DDBJ whole genome shotgun (WGS) entry which is preliminary data.</text>
</comment>
<proteinExistence type="inferred from homology"/>
<dbReference type="PANTHER" id="PTHR10836">
    <property type="entry name" value="GLYCERALDEHYDE 3-PHOSPHATE DEHYDROGENASE"/>
    <property type="match status" value="1"/>
</dbReference>
<feature type="domain" description="Glyceraldehyde 3-phosphate dehydrogenase catalytic" evidence="13">
    <location>
        <begin position="201"/>
        <end position="271"/>
    </location>
</feature>
<keyword evidence="10" id="KW-0804">Transcription</keyword>
<evidence type="ECO:0000313" key="14">
    <source>
        <dbReference type="EMBL" id="KAF5954925.1"/>
    </source>
</evidence>
<dbReference type="EMBL" id="JACBKZ010000003">
    <property type="protein sequence ID" value="KAF5954925.1"/>
    <property type="molecule type" value="Genomic_DNA"/>
</dbReference>
<keyword evidence="5" id="KW-0560">Oxidoreductase</keyword>
<dbReference type="GO" id="GO:0004365">
    <property type="term" value="F:glyceraldehyde-3-phosphate dehydrogenase (NAD+) (phosphorylating) activity"/>
    <property type="evidence" value="ECO:0007669"/>
    <property type="project" value="UniProtKB-EC"/>
</dbReference>
<evidence type="ECO:0000256" key="9">
    <source>
        <dbReference type="ARBA" id="ARBA00023152"/>
    </source>
</evidence>
<evidence type="ECO:0000256" key="1">
    <source>
        <dbReference type="ARBA" id="ARBA00004123"/>
    </source>
</evidence>
<dbReference type="Proteomes" id="UP000593564">
    <property type="component" value="Unassembled WGS sequence"/>
</dbReference>
<evidence type="ECO:0000256" key="11">
    <source>
        <dbReference type="ARBA" id="ARBA00023242"/>
    </source>
</evidence>
<reference evidence="15" key="1">
    <citation type="journal article" date="2020" name="Nat. Commun.">
        <title>Genome assembly of wild tea tree DASZ reveals pedigree and selection history of tea varieties.</title>
        <authorList>
            <person name="Zhang W."/>
            <person name="Zhang Y."/>
            <person name="Qiu H."/>
            <person name="Guo Y."/>
            <person name="Wan H."/>
            <person name="Zhang X."/>
            <person name="Scossa F."/>
            <person name="Alseekh S."/>
            <person name="Zhang Q."/>
            <person name="Wang P."/>
            <person name="Xu L."/>
            <person name="Schmidt M.H."/>
            <person name="Jia X."/>
            <person name="Li D."/>
            <person name="Zhu A."/>
            <person name="Guo F."/>
            <person name="Chen W."/>
            <person name="Ni D."/>
            <person name="Usadel B."/>
            <person name="Fernie A.R."/>
            <person name="Wen W."/>
        </authorList>
    </citation>
    <scope>NUCLEOTIDE SEQUENCE [LARGE SCALE GENOMIC DNA]</scope>
    <source>
        <strain evidence="15">cv. G240</strain>
    </source>
</reference>
<dbReference type="GO" id="GO:0006096">
    <property type="term" value="P:glycolytic process"/>
    <property type="evidence" value="ECO:0007669"/>
    <property type="project" value="UniProtKB-KW"/>
</dbReference>
<evidence type="ECO:0000259" key="13">
    <source>
        <dbReference type="Pfam" id="PF02800"/>
    </source>
</evidence>
<evidence type="ECO:0000256" key="12">
    <source>
        <dbReference type="SAM" id="MobiDB-lite"/>
    </source>
</evidence>
<dbReference type="InterPro" id="IPR020831">
    <property type="entry name" value="GlycerAld/Erythrose_P_DH"/>
</dbReference>
<dbReference type="Pfam" id="PF02800">
    <property type="entry name" value="Gp_dh_C"/>
    <property type="match status" value="1"/>
</dbReference>
<dbReference type="GO" id="GO:0005634">
    <property type="term" value="C:nucleus"/>
    <property type="evidence" value="ECO:0007669"/>
    <property type="project" value="UniProtKB-SubCell"/>
</dbReference>
<evidence type="ECO:0000256" key="8">
    <source>
        <dbReference type="ARBA" id="ARBA00023125"/>
    </source>
</evidence>
<name>A0A7J7HQT4_CAMSI</name>
<evidence type="ECO:0000256" key="6">
    <source>
        <dbReference type="ARBA" id="ARBA00023015"/>
    </source>
</evidence>
<evidence type="ECO:0000256" key="5">
    <source>
        <dbReference type="ARBA" id="ARBA00023002"/>
    </source>
</evidence>
<dbReference type="EC" id="1.2.1.12" evidence="4"/>
<comment type="subcellular location">
    <subcellularLocation>
        <location evidence="1">Nucleus</location>
    </subcellularLocation>
</comment>
<dbReference type="InterPro" id="IPR020829">
    <property type="entry name" value="GlycerAld_3-P_DH_cat"/>
</dbReference>
<dbReference type="InterPro" id="IPR015300">
    <property type="entry name" value="DNA-bd_pseudobarrel_sf"/>
</dbReference>
<dbReference type="AlphaFoldDB" id="A0A7J7HQT4"/>
<evidence type="ECO:0000256" key="3">
    <source>
        <dbReference type="ARBA" id="ARBA00007406"/>
    </source>
</evidence>
<comment type="pathway">
    <text evidence="2">Carbohydrate degradation; glycolysis; pyruvate from D-glyceraldehyde 3-phosphate: step 1/5.</text>
</comment>
<organism evidence="14 15">
    <name type="scientific">Camellia sinensis</name>
    <name type="common">Tea plant</name>
    <name type="synonym">Thea sinensis</name>
    <dbReference type="NCBI Taxonomy" id="4442"/>
    <lineage>
        <taxon>Eukaryota</taxon>
        <taxon>Viridiplantae</taxon>
        <taxon>Streptophyta</taxon>
        <taxon>Embryophyta</taxon>
        <taxon>Tracheophyta</taxon>
        <taxon>Spermatophyta</taxon>
        <taxon>Magnoliopsida</taxon>
        <taxon>eudicotyledons</taxon>
        <taxon>Gunneridae</taxon>
        <taxon>Pentapetalae</taxon>
        <taxon>asterids</taxon>
        <taxon>Ericales</taxon>
        <taxon>Theaceae</taxon>
        <taxon>Camellia</taxon>
    </lineage>
</organism>
<dbReference type="InterPro" id="IPR036291">
    <property type="entry name" value="NAD(P)-bd_dom_sf"/>
</dbReference>
<feature type="non-terminal residue" evidence="14">
    <location>
        <position position="364"/>
    </location>
</feature>
<dbReference type="SUPFAM" id="SSF55347">
    <property type="entry name" value="Glyceraldehyde-3-phosphate dehydrogenase-like, C-terminal domain"/>
    <property type="match status" value="1"/>
</dbReference>
<keyword evidence="11" id="KW-0539">Nucleus</keyword>
<evidence type="ECO:0000313" key="15">
    <source>
        <dbReference type="Proteomes" id="UP000593564"/>
    </source>
</evidence>
<evidence type="ECO:0000256" key="10">
    <source>
        <dbReference type="ARBA" id="ARBA00023163"/>
    </source>
</evidence>
<feature type="region of interest" description="Disordered" evidence="12">
    <location>
        <begin position="13"/>
        <end position="35"/>
    </location>
</feature>
<protein>
    <recommendedName>
        <fullName evidence="4">glyceraldehyde-3-phosphate dehydrogenase (phosphorylating)</fullName>
        <ecNumber evidence="4">1.2.1.12</ecNumber>
    </recommendedName>
</protein>
<accession>A0A7J7HQT4</accession>
<keyword evidence="15" id="KW-1185">Reference proteome</keyword>
<keyword evidence="6" id="KW-0805">Transcription regulation</keyword>
<keyword evidence="9" id="KW-0324">Glycolysis</keyword>
<dbReference type="Gene3D" id="3.30.360.10">
    <property type="entry name" value="Dihydrodipicolinate Reductase, domain 2"/>
    <property type="match status" value="1"/>
</dbReference>